<dbReference type="Proteomes" id="UP000316639">
    <property type="component" value="Unassembled WGS sequence"/>
</dbReference>
<dbReference type="EMBL" id="VOBR01000018">
    <property type="protein sequence ID" value="TWP48840.1"/>
    <property type="molecule type" value="Genomic_DNA"/>
</dbReference>
<proteinExistence type="predicted"/>
<keyword evidence="3" id="KW-1185">Reference proteome</keyword>
<evidence type="ECO:0000313" key="2">
    <source>
        <dbReference type="EMBL" id="TWP48840.1"/>
    </source>
</evidence>
<accession>A0A563ENM4</accession>
<gene>
    <name evidence="2" type="ORF">FKR81_26455</name>
</gene>
<dbReference type="RefSeq" id="WP_146355570.1">
    <property type="nucleotide sequence ID" value="NZ_VOBR01000018.1"/>
</dbReference>
<evidence type="ECO:0000259" key="1">
    <source>
        <dbReference type="Pfam" id="PF04149"/>
    </source>
</evidence>
<feature type="domain" description="DUF397" evidence="1">
    <location>
        <begin position="6"/>
        <end position="55"/>
    </location>
</feature>
<dbReference type="Pfam" id="PF04149">
    <property type="entry name" value="DUF397"/>
    <property type="match status" value="1"/>
</dbReference>
<sequence length="62" mass="6842">MTPEHTWRKSSYSDGTPEGSCVEVAFAEAVRIRDSKHATGPQLTFSANAWRAFTSRTAPRAD</sequence>
<comment type="caution">
    <text evidence="2">The sequence shown here is derived from an EMBL/GenBank/DDBJ whole genome shotgun (WGS) entry which is preliminary data.</text>
</comment>
<dbReference type="AlphaFoldDB" id="A0A563ENM4"/>
<evidence type="ECO:0000313" key="3">
    <source>
        <dbReference type="Proteomes" id="UP000316639"/>
    </source>
</evidence>
<dbReference type="OrthoDB" id="3698249at2"/>
<name>A0A563ENM4_9PSEU</name>
<organism evidence="2 3">
    <name type="scientific">Lentzea tibetensis</name>
    <dbReference type="NCBI Taxonomy" id="2591470"/>
    <lineage>
        <taxon>Bacteria</taxon>
        <taxon>Bacillati</taxon>
        <taxon>Actinomycetota</taxon>
        <taxon>Actinomycetes</taxon>
        <taxon>Pseudonocardiales</taxon>
        <taxon>Pseudonocardiaceae</taxon>
        <taxon>Lentzea</taxon>
    </lineage>
</organism>
<protein>
    <submittedName>
        <fullName evidence="2">DUF397 domain-containing protein</fullName>
    </submittedName>
</protein>
<dbReference type="InterPro" id="IPR007278">
    <property type="entry name" value="DUF397"/>
</dbReference>
<reference evidence="2 3" key="1">
    <citation type="submission" date="2019-07" db="EMBL/GenBank/DDBJ databases">
        <title>Lentzea xizangensis sp. nov., isolated from Qinghai-Tibetan Plateau Soils.</title>
        <authorList>
            <person name="Huang J."/>
        </authorList>
    </citation>
    <scope>NUCLEOTIDE SEQUENCE [LARGE SCALE GENOMIC DNA]</scope>
    <source>
        <strain evidence="2 3">FXJ1.1311</strain>
    </source>
</reference>